<evidence type="ECO:0000313" key="2">
    <source>
        <dbReference type="EMBL" id="RBQ02312.1"/>
    </source>
</evidence>
<keyword evidence="3" id="KW-1185">Reference proteome</keyword>
<protein>
    <submittedName>
        <fullName evidence="2">Sugar phosphate isomerase/epimerase</fullName>
    </submittedName>
</protein>
<reference evidence="2 3" key="1">
    <citation type="submission" date="2018-07" db="EMBL/GenBank/DDBJ databases">
        <title>A draft genome of a endophytic bacteria, a new species of Pedobacter.</title>
        <authorList>
            <person name="Zhang Z.D."/>
            <person name="Chen Z.J."/>
        </authorList>
    </citation>
    <scope>NUCLEOTIDE SEQUENCE [LARGE SCALE GENOMIC DNA]</scope>
    <source>
        <strain evidence="2 3">RS10</strain>
    </source>
</reference>
<dbReference type="OrthoDB" id="1121759at2"/>
<name>A0A366KNF1_9SPHI</name>
<dbReference type="Proteomes" id="UP000252081">
    <property type="component" value="Unassembled WGS sequence"/>
</dbReference>
<dbReference type="InterPro" id="IPR013022">
    <property type="entry name" value="Xyl_isomerase-like_TIM-brl"/>
</dbReference>
<keyword evidence="2" id="KW-0413">Isomerase</keyword>
<dbReference type="SUPFAM" id="SSF51658">
    <property type="entry name" value="Xylose isomerase-like"/>
    <property type="match status" value="1"/>
</dbReference>
<dbReference type="RefSeq" id="WP_113952044.1">
    <property type="nucleotide sequence ID" value="NZ_QNQU01000043.1"/>
</dbReference>
<feature type="domain" description="Xylose isomerase-like TIM barrel" evidence="1">
    <location>
        <begin position="65"/>
        <end position="288"/>
    </location>
</feature>
<evidence type="ECO:0000259" key="1">
    <source>
        <dbReference type="Pfam" id="PF01261"/>
    </source>
</evidence>
<dbReference type="Gene3D" id="3.20.20.150">
    <property type="entry name" value="Divalent-metal-dependent TIM barrel enzymes"/>
    <property type="match status" value="1"/>
</dbReference>
<dbReference type="AlphaFoldDB" id="A0A366KNF1"/>
<dbReference type="GO" id="GO:0016853">
    <property type="term" value="F:isomerase activity"/>
    <property type="evidence" value="ECO:0007669"/>
    <property type="project" value="UniProtKB-KW"/>
</dbReference>
<dbReference type="EMBL" id="QNQU01000043">
    <property type="protein sequence ID" value="RBQ02312.1"/>
    <property type="molecule type" value="Genomic_DNA"/>
</dbReference>
<dbReference type="InterPro" id="IPR050312">
    <property type="entry name" value="IolE/XylAMocC-like"/>
</dbReference>
<dbReference type="InterPro" id="IPR036237">
    <property type="entry name" value="Xyl_isomerase-like_sf"/>
</dbReference>
<dbReference type="PANTHER" id="PTHR12110">
    <property type="entry name" value="HYDROXYPYRUVATE ISOMERASE"/>
    <property type="match status" value="1"/>
</dbReference>
<accession>A0A366KNF1</accession>
<gene>
    <name evidence="2" type="ORF">DRW42_27355</name>
</gene>
<sequence length="293" mass="33049">MNFYKNRLSLLIYGLGFFLITVAVGFKNVSSGGPAKNERPEERFGWKLGTQAFTFNRFTFFEAVAKTASCKLDYIEAYPGQEIGGGIEGKMDYHMDPAKREQILQLLKKNHVKMAAFGVTGADSEAEWIKIFEFAKAMGIETITAEPNEKDMQLISDLCDKYKINVAIHNHAKPSRYWNPDILLNAVKGKSKRLGMCADLGHWVHSGLDPLECIKKAEGRVLHLHLKDLNGTDENAHDVHWGTGATNIDAVIKELKRQKFKGIISAEYEYNWDNNTDDVAKSVAYFRQSVQKP</sequence>
<dbReference type="PANTHER" id="PTHR12110:SF41">
    <property type="entry name" value="INOSOSE DEHYDRATASE"/>
    <property type="match status" value="1"/>
</dbReference>
<comment type="caution">
    <text evidence="2">The sequence shown here is derived from an EMBL/GenBank/DDBJ whole genome shotgun (WGS) entry which is preliminary data.</text>
</comment>
<dbReference type="Pfam" id="PF01261">
    <property type="entry name" value="AP_endonuc_2"/>
    <property type="match status" value="1"/>
</dbReference>
<organism evidence="2 3">
    <name type="scientific">Pedobacter miscanthi</name>
    <dbReference type="NCBI Taxonomy" id="2259170"/>
    <lineage>
        <taxon>Bacteria</taxon>
        <taxon>Pseudomonadati</taxon>
        <taxon>Bacteroidota</taxon>
        <taxon>Sphingobacteriia</taxon>
        <taxon>Sphingobacteriales</taxon>
        <taxon>Sphingobacteriaceae</taxon>
        <taxon>Pedobacter</taxon>
    </lineage>
</organism>
<proteinExistence type="predicted"/>
<evidence type="ECO:0000313" key="3">
    <source>
        <dbReference type="Proteomes" id="UP000252081"/>
    </source>
</evidence>